<accession>A0AAE0BSG8</accession>
<keyword evidence="2" id="KW-1185">Reference proteome</keyword>
<organism evidence="1 2">
    <name type="scientific">Cymbomonas tetramitiformis</name>
    <dbReference type="NCBI Taxonomy" id="36881"/>
    <lineage>
        <taxon>Eukaryota</taxon>
        <taxon>Viridiplantae</taxon>
        <taxon>Chlorophyta</taxon>
        <taxon>Pyramimonadophyceae</taxon>
        <taxon>Pyramimonadales</taxon>
        <taxon>Pyramimonadaceae</taxon>
        <taxon>Cymbomonas</taxon>
    </lineage>
</organism>
<evidence type="ECO:0008006" key="3">
    <source>
        <dbReference type="Google" id="ProtNLM"/>
    </source>
</evidence>
<dbReference type="AlphaFoldDB" id="A0AAE0BSG8"/>
<proteinExistence type="predicted"/>
<dbReference type="InterPro" id="IPR001646">
    <property type="entry name" value="5peptide_repeat"/>
</dbReference>
<dbReference type="PANTHER" id="PTHR14136:SF17">
    <property type="entry name" value="BTB_POZ DOMAIN-CONTAINING PROTEIN KCTD9"/>
    <property type="match status" value="1"/>
</dbReference>
<sequence>MTSEARDDMRVETDTTVVPGEQGFQVWELLENGTTTFVKELFIKTSTDLRFIDGDKKKGLDQTAHFVLRSNTKYKLQLSVEMAKALLKRSCGTSKVDDDSLQKQVEVLAAQGKVIESADTARVLLAGCDLRKADLTEADLSFAYLCWADLSDAKLDQAVLCKADLSEANLTSVNLLDANLKEVRTRKAPREVLRRRWWGDLGGANLTSANLQSANLEEADLAGANLTSADLGMANLRRRTWLKQILRRRFWTKQI</sequence>
<evidence type="ECO:0000313" key="2">
    <source>
        <dbReference type="Proteomes" id="UP001190700"/>
    </source>
</evidence>
<protein>
    <recommendedName>
        <fullName evidence="3">Pentapeptide repeat-containing protein</fullName>
    </recommendedName>
</protein>
<reference evidence="1 2" key="1">
    <citation type="journal article" date="2015" name="Genome Biol. Evol.">
        <title>Comparative Genomics of a Bacterivorous Green Alga Reveals Evolutionary Causalities and Consequences of Phago-Mixotrophic Mode of Nutrition.</title>
        <authorList>
            <person name="Burns J.A."/>
            <person name="Paasch A."/>
            <person name="Narechania A."/>
            <person name="Kim E."/>
        </authorList>
    </citation>
    <scope>NUCLEOTIDE SEQUENCE [LARGE SCALE GENOMIC DNA]</scope>
    <source>
        <strain evidence="1 2">PLY_AMNH</strain>
    </source>
</reference>
<comment type="caution">
    <text evidence="1">The sequence shown here is derived from an EMBL/GenBank/DDBJ whole genome shotgun (WGS) entry which is preliminary data.</text>
</comment>
<gene>
    <name evidence="1" type="ORF">CYMTET_48400</name>
</gene>
<name>A0AAE0BSG8_9CHLO</name>
<dbReference type="InterPro" id="IPR051082">
    <property type="entry name" value="Pentapeptide-BTB/POZ_domain"/>
</dbReference>
<evidence type="ECO:0000313" key="1">
    <source>
        <dbReference type="EMBL" id="KAK3241877.1"/>
    </source>
</evidence>
<dbReference type="Pfam" id="PF00805">
    <property type="entry name" value="Pentapeptide"/>
    <property type="match status" value="2"/>
</dbReference>
<dbReference type="EMBL" id="LGRX02033289">
    <property type="protein sequence ID" value="KAK3241877.1"/>
    <property type="molecule type" value="Genomic_DNA"/>
</dbReference>
<dbReference type="SUPFAM" id="SSF141571">
    <property type="entry name" value="Pentapeptide repeat-like"/>
    <property type="match status" value="1"/>
</dbReference>
<dbReference type="Gene3D" id="2.160.20.80">
    <property type="entry name" value="E3 ubiquitin-protein ligase SopA"/>
    <property type="match status" value="2"/>
</dbReference>
<dbReference type="Proteomes" id="UP001190700">
    <property type="component" value="Unassembled WGS sequence"/>
</dbReference>
<dbReference type="PANTHER" id="PTHR14136">
    <property type="entry name" value="BTB_POZ DOMAIN-CONTAINING PROTEIN KCTD9"/>
    <property type="match status" value="1"/>
</dbReference>